<feature type="compositionally biased region" description="Basic and acidic residues" evidence="1">
    <location>
        <begin position="8"/>
        <end position="17"/>
    </location>
</feature>
<reference evidence="2 3" key="1">
    <citation type="submission" date="2021-06" db="EMBL/GenBank/DDBJ databases">
        <title>New haloarchaea isolates fom saline soil.</title>
        <authorList>
            <person name="Duran-Viseras A."/>
            <person name="Sanchez-Porro C.S."/>
            <person name="Ventosa A."/>
        </authorList>
    </citation>
    <scope>NUCLEOTIDE SEQUENCE [LARGE SCALE GENOMIC DNA]</scope>
    <source>
        <strain evidence="2 3">JCM 183640</strain>
    </source>
</reference>
<feature type="compositionally biased region" description="Low complexity" evidence="1">
    <location>
        <begin position="46"/>
        <end position="55"/>
    </location>
</feature>
<evidence type="ECO:0000313" key="2">
    <source>
        <dbReference type="EMBL" id="MBV0924969.1"/>
    </source>
</evidence>
<dbReference type="PROSITE" id="PS51318">
    <property type="entry name" value="TAT"/>
    <property type="match status" value="1"/>
</dbReference>
<name>A0A8J7YB20_9EURY</name>
<dbReference type="Proteomes" id="UP000766550">
    <property type="component" value="Unassembled WGS sequence"/>
</dbReference>
<dbReference type="OrthoDB" id="351142at2157"/>
<evidence type="ECO:0000313" key="3">
    <source>
        <dbReference type="Proteomes" id="UP000766550"/>
    </source>
</evidence>
<comment type="caution">
    <text evidence="2">The sequence shown here is derived from an EMBL/GenBank/DDBJ whole genome shotgun (WGS) entry which is preliminary data.</text>
</comment>
<protein>
    <submittedName>
        <fullName evidence="2">Uncharacterized protein</fullName>
    </submittedName>
</protein>
<dbReference type="AlphaFoldDB" id="A0A8J7YB20"/>
<feature type="region of interest" description="Disordered" evidence="1">
    <location>
        <begin position="1"/>
        <end position="28"/>
    </location>
</feature>
<accession>A0A8J7YB20</accession>
<dbReference type="InterPro" id="IPR006311">
    <property type="entry name" value="TAT_signal"/>
</dbReference>
<organism evidence="2 3">
    <name type="scientific">Haloarcula limicola</name>
    <dbReference type="NCBI Taxonomy" id="1429915"/>
    <lineage>
        <taxon>Archaea</taxon>
        <taxon>Methanobacteriati</taxon>
        <taxon>Methanobacteriota</taxon>
        <taxon>Stenosarchaea group</taxon>
        <taxon>Halobacteria</taxon>
        <taxon>Halobacteriales</taxon>
        <taxon>Haloarculaceae</taxon>
        <taxon>Haloarcula</taxon>
    </lineage>
</organism>
<evidence type="ECO:0000256" key="1">
    <source>
        <dbReference type="SAM" id="MobiDB-lite"/>
    </source>
</evidence>
<feature type="region of interest" description="Disordered" evidence="1">
    <location>
        <begin position="42"/>
        <end position="66"/>
    </location>
</feature>
<sequence>MTNGNQDRTPEQGDGHDSGITGDQNRRSVLKTLTAAGLAGAGITGATGSAAANNGKGRGNGPPEGVGEALEEIEIDTTVYAEEDGANFDAGDELGTFSGVLEVSEAEVVDPVDLAGSDGDALTAVDLTEGELEGTFDSSVAGLPSGEVERSWSGSPLLQILDILSPDDAGECPVLDLELGPLFLDLLGLEVSLSEITLDLTAVAGSGNLLGNLLCAVAGLLDP</sequence>
<keyword evidence="3" id="KW-1185">Reference proteome</keyword>
<gene>
    <name evidence="2" type="ORF">KTS45_12250</name>
</gene>
<dbReference type="EMBL" id="JAHQXF010000002">
    <property type="protein sequence ID" value="MBV0924969.1"/>
    <property type="molecule type" value="Genomic_DNA"/>
</dbReference>
<dbReference type="RefSeq" id="WP_162317814.1">
    <property type="nucleotide sequence ID" value="NZ_JAHQXF010000002.1"/>
</dbReference>
<proteinExistence type="predicted"/>